<dbReference type="PANTHER" id="PTHR43876:SF7">
    <property type="entry name" value="UBIQUINONE BIOSYNTHESIS MONOOXYGENASE COQ6, MITOCHONDRIAL"/>
    <property type="match status" value="1"/>
</dbReference>
<dbReference type="Proteomes" id="UP000558192">
    <property type="component" value="Unassembled WGS sequence"/>
</dbReference>
<dbReference type="GO" id="GO:0004497">
    <property type="term" value="F:monooxygenase activity"/>
    <property type="evidence" value="ECO:0007669"/>
    <property type="project" value="UniProtKB-KW"/>
</dbReference>
<dbReference type="InterPro" id="IPR010971">
    <property type="entry name" value="UbiH/COQ6"/>
</dbReference>
<comment type="caution">
    <text evidence="9">The sequence shown here is derived from an EMBL/GenBank/DDBJ whole genome shotgun (WGS) entry which is preliminary data.</text>
</comment>
<dbReference type="GO" id="GO:0071949">
    <property type="term" value="F:FAD binding"/>
    <property type="evidence" value="ECO:0007669"/>
    <property type="project" value="InterPro"/>
</dbReference>
<evidence type="ECO:0000259" key="8">
    <source>
        <dbReference type="Pfam" id="PF01494"/>
    </source>
</evidence>
<keyword evidence="5" id="KW-0274">FAD</keyword>
<keyword evidence="7" id="KW-0503">Monooxygenase</keyword>
<dbReference type="UniPathway" id="UPA00232"/>
<name>A0A7X5Y591_9SPHN</name>
<dbReference type="PANTHER" id="PTHR43876">
    <property type="entry name" value="UBIQUINONE BIOSYNTHESIS MONOOXYGENASE COQ6, MITOCHONDRIAL"/>
    <property type="match status" value="1"/>
</dbReference>
<keyword evidence="4" id="KW-0285">Flavoprotein</keyword>
<dbReference type="SUPFAM" id="SSF51905">
    <property type="entry name" value="FAD/NAD(P)-binding domain"/>
    <property type="match status" value="1"/>
</dbReference>
<sequence>MTQQQRTQADVIILGGGLVGLSLAAALDSAGLRSIVVDPADPAGRTDVAFDGRTTAVSSSSMRMFGATGVLDHLAVPGCPIHAIRVADGLAPGGLTFEPGEDGEPLGVMHENRHLRAALQDRAEAGANIDLRWKTPVAEVVRDDFSGRVRLAGGEELTAPLIVGAEGRRSPSRDAAGIRMARWSYKHSAIVSTLAHDLPHEQIAYEIFYPAGPFALLPMTDLADGTHRSAIVWSIANDKAAGLLKLDDAAFAAEAEAAMGGFLGAIRLLTPRSSYPLGFHHATRITDIRLALAGDAAHAVHPIAGQGVNLGFRDAAALAEVLVDGARLGLDLGDAQLLARYQRWRALDAFSVALATDGLTRLYGVPGRTASAVRRIGMGIVDRLGPLKHKLNAAARGNSGDLPRLLMGEAL</sequence>
<evidence type="ECO:0000313" key="10">
    <source>
        <dbReference type="Proteomes" id="UP000558192"/>
    </source>
</evidence>
<evidence type="ECO:0000256" key="2">
    <source>
        <dbReference type="ARBA" id="ARBA00004749"/>
    </source>
</evidence>
<evidence type="ECO:0000256" key="7">
    <source>
        <dbReference type="ARBA" id="ARBA00023033"/>
    </source>
</evidence>
<evidence type="ECO:0000256" key="3">
    <source>
        <dbReference type="ARBA" id="ARBA00005349"/>
    </source>
</evidence>
<reference evidence="9 10" key="1">
    <citation type="submission" date="2020-03" db="EMBL/GenBank/DDBJ databases">
        <title>Genomic Encyclopedia of Type Strains, Phase IV (KMG-IV): sequencing the most valuable type-strain genomes for metagenomic binning, comparative biology and taxonomic classification.</title>
        <authorList>
            <person name="Goeker M."/>
        </authorList>
    </citation>
    <scope>NUCLEOTIDE SEQUENCE [LARGE SCALE GENOMIC DNA]</scope>
    <source>
        <strain evidence="9 10">DSM 16846</strain>
    </source>
</reference>
<dbReference type="GO" id="GO:0006744">
    <property type="term" value="P:ubiquinone biosynthetic process"/>
    <property type="evidence" value="ECO:0007669"/>
    <property type="project" value="UniProtKB-UniPathway"/>
</dbReference>
<proteinExistence type="inferred from homology"/>
<dbReference type="GO" id="GO:0016705">
    <property type="term" value="F:oxidoreductase activity, acting on paired donors, with incorporation or reduction of molecular oxygen"/>
    <property type="evidence" value="ECO:0007669"/>
    <property type="project" value="InterPro"/>
</dbReference>
<gene>
    <name evidence="9" type="ORF">GGQ97_000595</name>
</gene>
<comment type="pathway">
    <text evidence="2">Cofactor biosynthesis; ubiquinone biosynthesis.</text>
</comment>
<keyword evidence="10" id="KW-1185">Reference proteome</keyword>
<evidence type="ECO:0000256" key="6">
    <source>
        <dbReference type="ARBA" id="ARBA00023002"/>
    </source>
</evidence>
<dbReference type="InterPro" id="IPR018168">
    <property type="entry name" value="Ubi_Hdrlase_CS"/>
</dbReference>
<comment type="similarity">
    <text evidence="3">Belongs to the UbiH/COQ6 family.</text>
</comment>
<dbReference type="PRINTS" id="PR00420">
    <property type="entry name" value="RNGMNOXGNASE"/>
</dbReference>
<accession>A0A7X5Y591</accession>
<organism evidence="9 10">
    <name type="scientific">Sphingomonas kaistensis</name>
    <dbReference type="NCBI Taxonomy" id="298708"/>
    <lineage>
        <taxon>Bacteria</taxon>
        <taxon>Pseudomonadati</taxon>
        <taxon>Pseudomonadota</taxon>
        <taxon>Alphaproteobacteria</taxon>
        <taxon>Sphingomonadales</taxon>
        <taxon>Sphingomonadaceae</taxon>
        <taxon>Sphingomonas</taxon>
    </lineage>
</organism>
<dbReference type="RefSeq" id="WP_168067573.1">
    <property type="nucleotide sequence ID" value="NZ_JAATJC010000001.1"/>
</dbReference>
<dbReference type="PROSITE" id="PS01304">
    <property type="entry name" value="UBIH"/>
    <property type="match status" value="1"/>
</dbReference>
<evidence type="ECO:0000256" key="4">
    <source>
        <dbReference type="ARBA" id="ARBA00022630"/>
    </source>
</evidence>
<dbReference type="EC" id="1.14.13.-" evidence="9"/>
<keyword evidence="6 9" id="KW-0560">Oxidoreductase</keyword>
<comment type="cofactor">
    <cofactor evidence="1">
        <name>FAD</name>
        <dbReference type="ChEBI" id="CHEBI:57692"/>
    </cofactor>
</comment>
<evidence type="ECO:0000256" key="5">
    <source>
        <dbReference type="ARBA" id="ARBA00022827"/>
    </source>
</evidence>
<dbReference type="AlphaFoldDB" id="A0A7X5Y591"/>
<dbReference type="InterPro" id="IPR036188">
    <property type="entry name" value="FAD/NAD-bd_sf"/>
</dbReference>
<evidence type="ECO:0000256" key="1">
    <source>
        <dbReference type="ARBA" id="ARBA00001974"/>
    </source>
</evidence>
<protein>
    <submittedName>
        <fullName evidence="9">2-octaprenyl-6-methoxyphenol hydroxylase</fullName>
        <ecNumber evidence="9">1.14.13.-</ecNumber>
    </submittedName>
</protein>
<evidence type="ECO:0000313" key="9">
    <source>
        <dbReference type="EMBL" id="NJC04802.1"/>
    </source>
</evidence>
<dbReference type="Gene3D" id="3.50.50.60">
    <property type="entry name" value="FAD/NAD(P)-binding domain"/>
    <property type="match status" value="2"/>
</dbReference>
<dbReference type="InterPro" id="IPR002938">
    <property type="entry name" value="FAD-bd"/>
</dbReference>
<dbReference type="Pfam" id="PF01494">
    <property type="entry name" value="FAD_binding_3"/>
    <property type="match status" value="1"/>
</dbReference>
<dbReference type="EMBL" id="JAATJC010000001">
    <property type="protein sequence ID" value="NJC04802.1"/>
    <property type="molecule type" value="Genomic_DNA"/>
</dbReference>
<dbReference type="InterPro" id="IPR051205">
    <property type="entry name" value="UbiH/COQ6_monooxygenase"/>
</dbReference>
<feature type="domain" description="FAD-binding" evidence="8">
    <location>
        <begin position="9"/>
        <end position="345"/>
    </location>
</feature>
<dbReference type="NCBIfam" id="TIGR01988">
    <property type="entry name" value="Ubi-OHases"/>
    <property type="match status" value="1"/>
</dbReference>